<name>A0A8D8FZI4_CULPI</name>
<organism evidence="1">
    <name type="scientific">Culex pipiens</name>
    <name type="common">House mosquito</name>
    <dbReference type="NCBI Taxonomy" id="7175"/>
    <lineage>
        <taxon>Eukaryota</taxon>
        <taxon>Metazoa</taxon>
        <taxon>Ecdysozoa</taxon>
        <taxon>Arthropoda</taxon>
        <taxon>Hexapoda</taxon>
        <taxon>Insecta</taxon>
        <taxon>Pterygota</taxon>
        <taxon>Neoptera</taxon>
        <taxon>Endopterygota</taxon>
        <taxon>Diptera</taxon>
        <taxon>Nematocera</taxon>
        <taxon>Culicoidea</taxon>
        <taxon>Culicidae</taxon>
        <taxon>Culicinae</taxon>
        <taxon>Culicini</taxon>
        <taxon>Culex</taxon>
        <taxon>Culex</taxon>
    </lineage>
</organism>
<reference evidence="1" key="1">
    <citation type="submission" date="2021-05" db="EMBL/GenBank/DDBJ databases">
        <authorList>
            <person name="Alioto T."/>
            <person name="Alioto T."/>
            <person name="Gomez Garrido J."/>
        </authorList>
    </citation>
    <scope>NUCLEOTIDE SEQUENCE</scope>
</reference>
<protein>
    <submittedName>
        <fullName evidence="1">(northern house mosquito) hypothetical protein</fullName>
    </submittedName>
</protein>
<accession>A0A8D8FZI4</accession>
<dbReference type="EMBL" id="HBUE01111056">
    <property type="protein sequence ID" value="CAG6488880.1"/>
    <property type="molecule type" value="Transcribed_RNA"/>
</dbReference>
<proteinExistence type="predicted"/>
<sequence length="108" mass="11418">MNFLSFSVFGLKSGTSTTGFTIEATGVFALTSRGRSLLCFCSPSESSSLSTPLSSGFFGISIVLARFIRSFLLVYLFSGLLLTSACPLTCASCASGVRLLAFASRRFV</sequence>
<dbReference type="AlphaFoldDB" id="A0A8D8FZI4"/>
<evidence type="ECO:0000313" key="1">
    <source>
        <dbReference type="EMBL" id="CAG6488880.1"/>
    </source>
</evidence>